<evidence type="ECO:0000256" key="1">
    <source>
        <dbReference type="SAM" id="Phobius"/>
    </source>
</evidence>
<name>Q73X34_MYCPA</name>
<gene>
    <name evidence="3" type="ordered locus">MAP_2476</name>
</gene>
<dbReference type="KEGG" id="mpa:MAP_2476"/>
<keyword evidence="4" id="KW-1185">Reference proteome</keyword>
<dbReference type="STRING" id="262316.MAP_2476"/>
<reference evidence="3 4" key="1">
    <citation type="journal article" date="2005" name="Proc. Natl. Acad. Sci. U.S.A.">
        <title>The complete genome sequence of Mycobacterium avium subspecies paratuberculosis.</title>
        <authorList>
            <person name="Li L."/>
            <person name="Bannantine J.P."/>
            <person name="Zhang Q."/>
            <person name="Amonsin A."/>
            <person name="May B.J."/>
            <person name="Alt D."/>
            <person name="Banerji N."/>
            <person name="Kanjilal S."/>
            <person name="Kapur V."/>
        </authorList>
    </citation>
    <scope>NUCLEOTIDE SEQUENCE [LARGE SCALE GENOMIC DNA]</scope>
    <source>
        <strain evidence="4">ATCC BAA-968 / K-10</strain>
    </source>
</reference>
<protein>
    <recommendedName>
        <fullName evidence="2">DUF732 domain-containing protein</fullName>
    </recommendedName>
</protein>
<organism evidence="3 4">
    <name type="scientific">Mycolicibacterium paratuberculosis (strain ATCC BAA-968 / K-10)</name>
    <name type="common">Mycobacterium paratuberculosis</name>
    <dbReference type="NCBI Taxonomy" id="262316"/>
    <lineage>
        <taxon>Bacteria</taxon>
        <taxon>Bacillati</taxon>
        <taxon>Actinomycetota</taxon>
        <taxon>Actinomycetes</taxon>
        <taxon>Mycobacteriales</taxon>
        <taxon>Mycobacteriaceae</taxon>
        <taxon>Mycobacterium</taxon>
        <taxon>Mycobacterium avium complex (MAC)</taxon>
    </lineage>
</organism>
<keyword evidence="1" id="KW-1133">Transmembrane helix</keyword>
<evidence type="ECO:0000259" key="2">
    <source>
        <dbReference type="Pfam" id="PF05305"/>
    </source>
</evidence>
<dbReference type="AlphaFoldDB" id="Q73X34"/>
<keyword evidence="1" id="KW-0812">Transmembrane</keyword>
<dbReference type="Proteomes" id="UP000000580">
    <property type="component" value="Chromosome"/>
</dbReference>
<sequence>MNGRAVARQRDCHHRTLALLTAPLDGHECVCAVCAVPRATRRHSPHTEPVAPHRKKEPRIMSVCGLRMLCIPAVVAAALTVGSGIAVADDDGYLAQLKKIGVAWQPGGDTTLIQLGHAICSDRAAGKTPDELAADVHSGLNSSFNYADATAIVSAAESNYCP</sequence>
<dbReference type="EMBL" id="AE016958">
    <property type="protein sequence ID" value="AAS04793.1"/>
    <property type="molecule type" value="Genomic_DNA"/>
</dbReference>
<dbReference type="eggNOG" id="ENOG5030B28">
    <property type="taxonomic scope" value="Bacteria"/>
</dbReference>
<dbReference type="InterPro" id="IPR007969">
    <property type="entry name" value="DUF732"/>
</dbReference>
<dbReference type="Pfam" id="PF05305">
    <property type="entry name" value="DUF732"/>
    <property type="match status" value="1"/>
</dbReference>
<dbReference type="HOGENOM" id="CLU_1633569_0_0_11"/>
<proteinExistence type="predicted"/>
<keyword evidence="1" id="KW-0472">Membrane</keyword>
<evidence type="ECO:0000313" key="3">
    <source>
        <dbReference type="EMBL" id="AAS04793.1"/>
    </source>
</evidence>
<evidence type="ECO:0000313" key="4">
    <source>
        <dbReference type="Proteomes" id="UP000000580"/>
    </source>
</evidence>
<feature type="transmembrane region" description="Helical" evidence="1">
    <location>
        <begin position="64"/>
        <end position="88"/>
    </location>
</feature>
<feature type="domain" description="DUF732" evidence="2">
    <location>
        <begin position="89"/>
        <end position="162"/>
    </location>
</feature>
<accession>Q73X34</accession>